<dbReference type="Pfam" id="PF00483">
    <property type="entry name" value="NTP_transferase"/>
    <property type="match status" value="1"/>
</dbReference>
<protein>
    <submittedName>
        <fullName evidence="2">Glucose-1-phosphate thymidylyltransferase</fullName>
    </submittedName>
</protein>
<name>A0A1I2IQB9_9BACL</name>
<dbReference type="OrthoDB" id="9801899at2"/>
<dbReference type="Proteomes" id="UP000183410">
    <property type="component" value="Unassembled WGS sequence"/>
</dbReference>
<dbReference type="SUPFAM" id="SSF53448">
    <property type="entry name" value="Nucleotide-diphospho-sugar transferases"/>
    <property type="match status" value="1"/>
</dbReference>
<gene>
    <name evidence="2" type="ORF">SAMN04487969_14015</name>
</gene>
<sequence length="246" mass="28369">MKAIILAAGYATRLYPLTKDFPKPLLEVGGKAIMDHIMEKIARVNLIDEIFMVTNARFYSHFVDWASQSDYSKPIKVIDDQTTSNENRLGAIADLQFVLEQEKLDDDLLVMAGDNLFDFELTEMVHFYQRVSTDTIAAHEIDDLNFLKRTGVLQIDANGRVMDFEEKPAQPKSHLACPPFYIYRQSTLPLIKQYLEEGNNADAPGNFVPWLIRHKEVHAYKFEGKRFDIGTLESYHEARELFAKRY</sequence>
<proteinExistence type="predicted"/>
<reference evidence="3" key="1">
    <citation type="submission" date="2016-10" db="EMBL/GenBank/DDBJ databases">
        <authorList>
            <person name="Varghese N."/>
            <person name="Submissions S."/>
        </authorList>
    </citation>
    <scope>NUCLEOTIDE SEQUENCE [LARGE SCALE GENOMIC DNA]</scope>
    <source>
        <strain evidence="3">CGMCC 1.10223</strain>
    </source>
</reference>
<dbReference type="CDD" id="cd04181">
    <property type="entry name" value="NTP_transferase"/>
    <property type="match status" value="1"/>
</dbReference>
<accession>A0A1I2IQB9</accession>
<dbReference type="AlphaFoldDB" id="A0A1I2IQB9"/>
<dbReference type="PANTHER" id="PTHR42883">
    <property type="entry name" value="GLUCOSE-1-PHOSPHATE THYMIDYLTRANSFERASE"/>
    <property type="match status" value="1"/>
</dbReference>
<dbReference type="PANTHER" id="PTHR42883:SF2">
    <property type="entry name" value="THYMIDYLYLTRANSFERASE"/>
    <property type="match status" value="1"/>
</dbReference>
<feature type="domain" description="Nucleotidyl transferase" evidence="1">
    <location>
        <begin position="2"/>
        <end position="241"/>
    </location>
</feature>
<evidence type="ECO:0000259" key="1">
    <source>
        <dbReference type="Pfam" id="PF00483"/>
    </source>
</evidence>
<evidence type="ECO:0000313" key="3">
    <source>
        <dbReference type="Proteomes" id="UP000183410"/>
    </source>
</evidence>
<dbReference type="RefSeq" id="WP_046229285.1">
    <property type="nucleotide sequence ID" value="NZ_FONN01000040.1"/>
</dbReference>
<evidence type="ECO:0000313" key="2">
    <source>
        <dbReference type="EMBL" id="SFF44602.1"/>
    </source>
</evidence>
<dbReference type="InterPro" id="IPR029044">
    <property type="entry name" value="Nucleotide-diphossugar_trans"/>
</dbReference>
<dbReference type="Gene3D" id="3.90.550.10">
    <property type="entry name" value="Spore Coat Polysaccharide Biosynthesis Protein SpsA, Chain A"/>
    <property type="match status" value="1"/>
</dbReference>
<keyword evidence="3" id="KW-1185">Reference proteome</keyword>
<keyword evidence="2" id="KW-0808">Transferase</keyword>
<dbReference type="InterPro" id="IPR005835">
    <property type="entry name" value="NTP_transferase_dom"/>
</dbReference>
<dbReference type="EMBL" id="FONN01000040">
    <property type="protein sequence ID" value="SFF44602.1"/>
    <property type="molecule type" value="Genomic_DNA"/>
</dbReference>
<organism evidence="2 3">
    <name type="scientific">Paenibacillus algorifonticola</name>
    <dbReference type="NCBI Taxonomy" id="684063"/>
    <lineage>
        <taxon>Bacteria</taxon>
        <taxon>Bacillati</taxon>
        <taxon>Bacillota</taxon>
        <taxon>Bacilli</taxon>
        <taxon>Bacillales</taxon>
        <taxon>Paenibacillaceae</taxon>
        <taxon>Paenibacillus</taxon>
    </lineage>
</organism>
<dbReference type="GO" id="GO:0016740">
    <property type="term" value="F:transferase activity"/>
    <property type="evidence" value="ECO:0007669"/>
    <property type="project" value="UniProtKB-KW"/>
</dbReference>